<comment type="caution">
    <text evidence="1">The sequence shown here is derived from an EMBL/GenBank/DDBJ whole genome shotgun (WGS) entry which is preliminary data.</text>
</comment>
<dbReference type="AlphaFoldDB" id="A0A9D3ZLU5"/>
<proteinExistence type="predicted"/>
<gene>
    <name evidence="1" type="ORF">J1N35_037409</name>
</gene>
<keyword evidence="2" id="KW-1185">Reference proteome</keyword>
<organism evidence="1 2">
    <name type="scientific">Gossypium stocksii</name>
    <dbReference type="NCBI Taxonomy" id="47602"/>
    <lineage>
        <taxon>Eukaryota</taxon>
        <taxon>Viridiplantae</taxon>
        <taxon>Streptophyta</taxon>
        <taxon>Embryophyta</taxon>
        <taxon>Tracheophyta</taxon>
        <taxon>Spermatophyta</taxon>
        <taxon>Magnoliopsida</taxon>
        <taxon>eudicotyledons</taxon>
        <taxon>Gunneridae</taxon>
        <taxon>Pentapetalae</taxon>
        <taxon>rosids</taxon>
        <taxon>malvids</taxon>
        <taxon>Malvales</taxon>
        <taxon>Malvaceae</taxon>
        <taxon>Malvoideae</taxon>
        <taxon>Gossypium</taxon>
    </lineage>
</organism>
<name>A0A9D3ZLU5_9ROSI</name>
<accession>A0A9D3ZLU5</accession>
<dbReference type="Proteomes" id="UP000828251">
    <property type="component" value="Unassembled WGS sequence"/>
</dbReference>
<dbReference type="EMBL" id="JAIQCV010000011">
    <property type="protein sequence ID" value="KAH1046625.1"/>
    <property type="molecule type" value="Genomic_DNA"/>
</dbReference>
<protein>
    <submittedName>
        <fullName evidence="1">Uncharacterized protein</fullName>
    </submittedName>
</protein>
<sequence length="125" mass="13422">MMKTLKLGPIRLNSSKATELAELSVILPCMEEVSLASDLEEEVTMQTLNLGSMSLTSINTSEKLPPMGHVGCASNFGKMVMGLLNVLKQGGRWTVGNLKPNGVKKGDSIQSELECGQEKNVTSCH</sequence>
<evidence type="ECO:0000313" key="2">
    <source>
        <dbReference type="Proteomes" id="UP000828251"/>
    </source>
</evidence>
<reference evidence="1 2" key="1">
    <citation type="journal article" date="2021" name="Plant Biotechnol. J.">
        <title>Multi-omics assisted identification of the key and species-specific regulatory components of drought-tolerant mechanisms in Gossypium stocksii.</title>
        <authorList>
            <person name="Yu D."/>
            <person name="Ke L."/>
            <person name="Zhang D."/>
            <person name="Wu Y."/>
            <person name="Sun Y."/>
            <person name="Mei J."/>
            <person name="Sun J."/>
            <person name="Sun Y."/>
        </authorList>
    </citation>
    <scope>NUCLEOTIDE SEQUENCE [LARGE SCALE GENOMIC DNA]</scope>
    <source>
        <strain evidence="2">cv. E1</strain>
        <tissue evidence="1">Leaf</tissue>
    </source>
</reference>
<evidence type="ECO:0000313" key="1">
    <source>
        <dbReference type="EMBL" id="KAH1046625.1"/>
    </source>
</evidence>